<keyword evidence="3" id="KW-1185">Reference proteome</keyword>
<gene>
    <name evidence="2" type="ORF">ACHMWK_05630</name>
</gene>
<accession>A0ABW7LZ90</accession>
<evidence type="ECO:0000313" key="3">
    <source>
        <dbReference type="Proteomes" id="UP001609821"/>
    </source>
</evidence>
<name>A0ABW7LZ90_9PSED</name>
<dbReference type="InterPro" id="IPR049503">
    <property type="entry name" value="AbiJ_NTD4"/>
</dbReference>
<organism evidence="2 3">
    <name type="scientific">Pseudomonas kulmbachensis</name>
    <dbReference type="NCBI Taxonomy" id="3043408"/>
    <lineage>
        <taxon>Bacteria</taxon>
        <taxon>Pseudomonadati</taxon>
        <taxon>Pseudomonadota</taxon>
        <taxon>Gammaproteobacteria</taxon>
        <taxon>Pseudomonadales</taxon>
        <taxon>Pseudomonadaceae</taxon>
        <taxon>Pseudomonas</taxon>
    </lineage>
</organism>
<evidence type="ECO:0000313" key="2">
    <source>
        <dbReference type="EMBL" id="MFH6565458.1"/>
    </source>
</evidence>
<dbReference type="EMBL" id="JBINXB010000004">
    <property type="protein sequence ID" value="MFH6565458.1"/>
    <property type="molecule type" value="Genomic_DNA"/>
</dbReference>
<evidence type="ECO:0000259" key="1">
    <source>
        <dbReference type="Pfam" id="PF18863"/>
    </source>
</evidence>
<reference evidence="2 3" key="1">
    <citation type="submission" date="2024-10" db="EMBL/GenBank/DDBJ databases">
        <title>Aeromonas and Pseudomonas from the Cagarras Archipelago, Rio de Janeiro, Brazil.</title>
        <authorList>
            <person name="Canellas A.L.B."/>
            <person name="Laport M.S."/>
        </authorList>
    </citation>
    <scope>NUCLEOTIDE SEQUENCE [LARGE SCALE GENOMIC DNA]</scope>
    <source>
        <strain evidence="2 3">CPF-4</strain>
    </source>
</reference>
<sequence length="310" mass="35790">MAAQLQRKMELLLKFSHRNEFDPNRPSGPIINDAPNWLRNYFFADILSDYIFIDLDNSIHNLACLPLGIKSLNERLCMEIDRELDDFDWNSDSCKDGLKYTIRNCSWFKFYDFVETIGEEIIKKETKDDIYLDTNQSLHDITPHFEKYQKQVNNLFRKHSVEWLLNSNSKLETALPKALAERINNTEKSLDKFEAARDHYKKAKGYALGTHKDSENSIKESISALESVGKVLYPKTATLGDVLKHMKKDESIPKMLVDVIQRFYDYANSEPGVRHGGSKKPNSDELDAELALHLSAAFIRYVIKTKSQSD</sequence>
<dbReference type="RefSeq" id="WP_141232438.1">
    <property type="nucleotide sequence ID" value="NZ_JBINXA010000054.1"/>
</dbReference>
<feature type="domain" description="HEPN AbiJ-N-terminal" evidence="1">
    <location>
        <begin position="14"/>
        <end position="187"/>
    </location>
</feature>
<proteinExistence type="predicted"/>
<dbReference type="Proteomes" id="UP001609821">
    <property type="component" value="Unassembled WGS sequence"/>
</dbReference>
<dbReference type="Pfam" id="PF18863">
    <property type="entry name" value="AbiJ_NTD4"/>
    <property type="match status" value="1"/>
</dbReference>
<comment type="caution">
    <text evidence="2">The sequence shown here is derived from an EMBL/GenBank/DDBJ whole genome shotgun (WGS) entry which is preliminary data.</text>
</comment>
<protein>
    <submittedName>
        <fullName evidence="2">AbiJ-NTD4 domain-containing protein</fullName>
    </submittedName>
</protein>